<dbReference type="PANTHER" id="PTHR37540:SF5">
    <property type="entry name" value="TRANSCRIPTION FACTOR DOMAIN-CONTAINING PROTEIN"/>
    <property type="match status" value="1"/>
</dbReference>
<dbReference type="GeneID" id="4323351"/>
<dbReference type="OrthoDB" id="5620at2759"/>
<dbReference type="Pfam" id="PF11951">
    <property type="entry name" value="Fungal_trans_2"/>
    <property type="match status" value="1"/>
</dbReference>
<dbReference type="eggNOG" id="ENOG502SRGH">
    <property type="taxonomic scope" value="Eukaryota"/>
</dbReference>
<name>Q0CC12_ASPTN</name>
<sequence>MPEIQFIIASPQSVGSGASESQRTMAHSHAARSAHARKRRLRTIQYQAQKRHSSLVSILPATRADPFMSFARSLDPIEPMLFDHYVTVVIPLMRCMETASGFARRMTTIWVPRAIAEASLLDLLFLAACRHLAARYEEKEGRYFDRLALQYKLRCLRSLQDAIVSDTLLLSDSTISQAIMLAYDELFVCDETMLKHHVQGAIKMVELSGGLQSLGLDGLLAHFLSNLMEEGSMKPQPCNHIG</sequence>
<dbReference type="OMA" id="RTIQYQA"/>
<protein>
    <submittedName>
        <fullName evidence="2">Uncharacterized protein</fullName>
    </submittedName>
</protein>
<accession>Q0CC12</accession>
<dbReference type="HOGENOM" id="CLU_067182_1_0_1"/>
<evidence type="ECO:0000313" key="2">
    <source>
        <dbReference type="EMBL" id="EAU30904.1"/>
    </source>
</evidence>
<gene>
    <name evidence="2" type="ORF">ATEG_08772</name>
</gene>
<dbReference type="EMBL" id="CH476606">
    <property type="protein sequence ID" value="EAU30904.1"/>
    <property type="molecule type" value="Genomic_DNA"/>
</dbReference>
<dbReference type="VEuPathDB" id="FungiDB:ATEG_08772"/>
<organism evidence="2 3">
    <name type="scientific">Aspergillus terreus (strain NIH 2624 / FGSC A1156)</name>
    <dbReference type="NCBI Taxonomy" id="341663"/>
    <lineage>
        <taxon>Eukaryota</taxon>
        <taxon>Fungi</taxon>
        <taxon>Dikarya</taxon>
        <taxon>Ascomycota</taxon>
        <taxon>Pezizomycotina</taxon>
        <taxon>Eurotiomycetes</taxon>
        <taxon>Eurotiomycetidae</taxon>
        <taxon>Eurotiales</taxon>
        <taxon>Aspergillaceae</taxon>
        <taxon>Aspergillus</taxon>
        <taxon>Aspergillus subgen. Circumdati</taxon>
    </lineage>
</organism>
<reference evidence="3" key="1">
    <citation type="submission" date="2005-09" db="EMBL/GenBank/DDBJ databases">
        <title>Annotation of the Aspergillus terreus NIH2624 genome.</title>
        <authorList>
            <person name="Birren B.W."/>
            <person name="Lander E.S."/>
            <person name="Galagan J.E."/>
            <person name="Nusbaum C."/>
            <person name="Devon K."/>
            <person name="Henn M."/>
            <person name="Ma L.-J."/>
            <person name="Jaffe D.B."/>
            <person name="Butler J."/>
            <person name="Alvarez P."/>
            <person name="Gnerre S."/>
            <person name="Grabherr M."/>
            <person name="Kleber M."/>
            <person name="Mauceli E.W."/>
            <person name="Brockman W."/>
            <person name="Rounsley S."/>
            <person name="Young S.K."/>
            <person name="LaButti K."/>
            <person name="Pushparaj V."/>
            <person name="DeCaprio D."/>
            <person name="Crawford M."/>
            <person name="Koehrsen M."/>
            <person name="Engels R."/>
            <person name="Montgomery P."/>
            <person name="Pearson M."/>
            <person name="Howarth C."/>
            <person name="Larson L."/>
            <person name="Luoma S."/>
            <person name="White J."/>
            <person name="Alvarado L."/>
            <person name="Kodira C.D."/>
            <person name="Zeng Q."/>
            <person name="Oleary S."/>
            <person name="Yandava C."/>
            <person name="Denning D.W."/>
            <person name="Nierman W.C."/>
            <person name="Milne T."/>
            <person name="Madden K."/>
        </authorList>
    </citation>
    <scope>NUCLEOTIDE SEQUENCE [LARGE SCALE GENOMIC DNA]</scope>
    <source>
        <strain evidence="3">NIH 2624 / FGSC A1156</strain>
    </source>
</reference>
<dbReference type="Proteomes" id="UP000007963">
    <property type="component" value="Unassembled WGS sequence"/>
</dbReference>
<dbReference type="InterPro" id="IPR021858">
    <property type="entry name" value="Fun_TF"/>
</dbReference>
<dbReference type="AlphaFoldDB" id="Q0CC12"/>
<proteinExistence type="predicted"/>
<dbReference type="RefSeq" id="XP_001217358.1">
    <property type="nucleotide sequence ID" value="XM_001217357.1"/>
</dbReference>
<feature type="compositionally biased region" description="Polar residues" evidence="1">
    <location>
        <begin position="12"/>
        <end position="25"/>
    </location>
</feature>
<evidence type="ECO:0000256" key="1">
    <source>
        <dbReference type="SAM" id="MobiDB-lite"/>
    </source>
</evidence>
<feature type="region of interest" description="Disordered" evidence="1">
    <location>
        <begin position="12"/>
        <end position="34"/>
    </location>
</feature>
<dbReference type="PANTHER" id="PTHR37540">
    <property type="entry name" value="TRANSCRIPTION FACTOR (ACR-2), PUTATIVE-RELATED-RELATED"/>
    <property type="match status" value="1"/>
</dbReference>
<evidence type="ECO:0000313" key="3">
    <source>
        <dbReference type="Proteomes" id="UP000007963"/>
    </source>
</evidence>
<dbReference type="STRING" id="341663.Q0CC12"/>